<name>A0AA48MA04_9BACL</name>
<evidence type="ECO:0000313" key="2">
    <source>
        <dbReference type="EMBL" id="CAJ1002350.1"/>
    </source>
</evidence>
<dbReference type="InterPro" id="IPR010982">
    <property type="entry name" value="Lambda_DNA-bd_dom_sf"/>
</dbReference>
<gene>
    <name evidence="2" type="ORF">BSPP4475_08485</name>
</gene>
<dbReference type="EMBL" id="OY569118">
    <property type="protein sequence ID" value="CAJ1002350.1"/>
    <property type="molecule type" value="Genomic_DNA"/>
</dbReference>
<dbReference type="Gene3D" id="1.10.260.40">
    <property type="entry name" value="lambda repressor-like DNA-binding domains"/>
    <property type="match status" value="1"/>
</dbReference>
<evidence type="ECO:0000313" key="3">
    <source>
        <dbReference type="Proteomes" id="UP001189619"/>
    </source>
</evidence>
<dbReference type="SUPFAM" id="SSF48452">
    <property type="entry name" value="TPR-like"/>
    <property type="match status" value="1"/>
</dbReference>
<dbReference type="InterPro" id="IPR011990">
    <property type="entry name" value="TPR-like_helical_dom_sf"/>
</dbReference>
<sequence length="467" mass="54739">MGFQQVRRSLRSEIERQIKKHGYTLRKLSEITGINQGHLSAILNRNPPRAITIRQLDALATAFGQAPGWLYDLYEEECFSEGKVSRPRLVPYLIRCAEIGRQDCIESIVPKLLENPKHVSILFSVAEQLFETGKRKEAVPFYQHVIDNEKDSHNDRFVLAHYRIFQSLQGTNAEEHWEAVIRFAPYRKRLPEQYQLDALLKLANACFMLQKWNQIETYADELRALAMAVYEDQLRKKQSNKEFEPLKTERHLVVYYGQGFLAKGVALQMQGRYEEAKTYVQGYADLGWFQLLDETGRREVEKFRIWAKANLYTLDLLTGNIDVLPEYVDFLMKYPAEIPAGLLTIMESASKYDITIDHILERFSEEIDRFKQYQDPINIGRHYHFRYCKTIYEFKRGRIAKALEETLLCLSLADKMNHYQAFKRCTELFWEHRHQASKQQLSVFEEILKGGSTNECKNVVPSAYRHI</sequence>
<accession>A0AA48MA04</accession>
<dbReference type="Proteomes" id="UP001189619">
    <property type="component" value="Chromosome"/>
</dbReference>
<dbReference type="Gene3D" id="1.25.40.10">
    <property type="entry name" value="Tetratricopeptide repeat domain"/>
    <property type="match status" value="1"/>
</dbReference>
<dbReference type="SMART" id="SM00530">
    <property type="entry name" value="HTH_XRE"/>
    <property type="match status" value="1"/>
</dbReference>
<keyword evidence="3" id="KW-1185">Reference proteome</keyword>
<dbReference type="GO" id="GO:0003677">
    <property type="term" value="F:DNA binding"/>
    <property type="evidence" value="ECO:0007669"/>
    <property type="project" value="InterPro"/>
</dbReference>
<dbReference type="AlphaFoldDB" id="A0AA48MA04"/>
<dbReference type="SUPFAM" id="SSF47413">
    <property type="entry name" value="lambda repressor-like DNA-binding domains"/>
    <property type="match status" value="1"/>
</dbReference>
<feature type="domain" description="HTH cro/C1-type" evidence="1">
    <location>
        <begin position="14"/>
        <end position="70"/>
    </location>
</feature>
<dbReference type="KEGG" id="bayd:BSPP4475_08485"/>
<evidence type="ECO:0000259" key="1">
    <source>
        <dbReference type="PROSITE" id="PS50943"/>
    </source>
</evidence>
<organism evidence="2 3">
    <name type="scientific">Brevibacillus aydinogluensis</name>
    <dbReference type="NCBI Taxonomy" id="927786"/>
    <lineage>
        <taxon>Bacteria</taxon>
        <taxon>Bacillati</taxon>
        <taxon>Bacillota</taxon>
        <taxon>Bacilli</taxon>
        <taxon>Bacillales</taxon>
        <taxon>Paenibacillaceae</taxon>
        <taxon>Brevibacillus</taxon>
    </lineage>
</organism>
<protein>
    <submittedName>
        <fullName evidence="2">Helix-turn-helix transcriptional regulator</fullName>
    </submittedName>
</protein>
<reference evidence="2" key="1">
    <citation type="submission" date="2023-07" db="EMBL/GenBank/DDBJ databases">
        <authorList>
            <person name="Ivanov I."/>
            <person name="Teneva D."/>
            <person name="Stoikov I."/>
        </authorList>
    </citation>
    <scope>NUCLEOTIDE SEQUENCE</scope>
    <source>
        <strain evidence="2">4475</strain>
    </source>
</reference>
<dbReference type="RefSeq" id="WP_212133168.1">
    <property type="nucleotide sequence ID" value="NZ_JAUSVZ010000003.1"/>
</dbReference>
<proteinExistence type="predicted"/>
<dbReference type="Pfam" id="PF13443">
    <property type="entry name" value="HTH_26"/>
    <property type="match status" value="1"/>
</dbReference>
<dbReference type="PROSITE" id="PS50943">
    <property type="entry name" value="HTH_CROC1"/>
    <property type="match status" value="1"/>
</dbReference>
<dbReference type="InterPro" id="IPR001387">
    <property type="entry name" value="Cro/C1-type_HTH"/>
</dbReference>